<evidence type="ECO:0000259" key="1">
    <source>
        <dbReference type="Pfam" id="PF13601"/>
    </source>
</evidence>
<keyword evidence="3" id="KW-1185">Reference proteome</keyword>
<dbReference type="PANTHER" id="PTHR37318:SF1">
    <property type="entry name" value="BSL7504 PROTEIN"/>
    <property type="match status" value="1"/>
</dbReference>
<organism evidence="2 3">
    <name type="scientific">Ornithinimicrobium cryptoxanthini</name>
    <dbReference type="NCBI Taxonomy" id="2934161"/>
    <lineage>
        <taxon>Bacteria</taxon>
        <taxon>Bacillati</taxon>
        <taxon>Actinomycetota</taxon>
        <taxon>Actinomycetes</taxon>
        <taxon>Micrococcales</taxon>
        <taxon>Ornithinimicrobiaceae</taxon>
        <taxon>Ornithinimicrobium</taxon>
    </lineage>
</organism>
<proteinExistence type="predicted"/>
<dbReference type="InterPro" id="IPR036390">
    <property type="entry name" value="WH_DNA-bd_sf"/>
</dbReference>
<dbReference type="Gene3D" id="1.10.10.10">
    <property type="entry name" value="Winged helix-like DNA-binding domain superfamily/Winged helix DNA-binding domain"/>
    <property type="match status" value="1"/>
</dbReference>
<dbReference type="EMBL" id="CP099490">
    <property type="protein sequence ID" value="USQ77327.1"/>
    <property type="molecule type" value="Genomic_DNA"/>
</dbReference>
<dbReference type="Proteomes" id="UP001056535">
    <property type="component" value="Chromosome"/>
</dbReference>
<reference evidence="2" key="1">
    <citation type="submission" date="2022-06" db="EMBL/GenBank/DDBJ databases">
        <title>Ornithinimicrobium JY.X270.</title>
        <authorList>
            <person name="Huang Y."/>
        </authorList>
    </citation>
    <scope>NUCLEOTIDE SEQUENCE</scope>
    <source>
        <strain evidence="2">JY.X270</strain>
    </source>
</reference>
<dbReference type="RefSeq" id="WP_252622338.1">
    <property type="nucleotide sequence ID" value="NZ_CP099490.1"/>
</dbReference>
<feature type="domain" description="Winged helix DNA-binding" evidence="1">
    <location>
        <begin position="16"/>
        <end position="93"/>
    </location>
</feature>
<protein>
    <submittedName>
        <fullName evidence="2">Transcriptional regulator</fullName>
    </submittedName>
</protein>
<accession>A0ABY4YL21</accession>
<dbReference type="InterPro" id="IPR036388">
    <property type="entry name" value="WH-like_DNA-bd_sf"/>
</dbReference>
<sequence length="98" mass="10944">MSDAPRFDEVIHARNRLHICALLAEVDSVDFATVQETLGVSDYVVSKHLKVLVDAAYVRTHKEKEHGRARTWLSLTDTGRAALHSHLAELRRITGVGD</sequence>
<evidence type="ECO:0000313" key="3">
    <source>
        <dbReference type="Proteomes" id="UP001056535"/>
    </source>
</evidence>
<dbReference type="Pfam" id="PF13601">
    <property type="entry name" value="HTH_34"/>
    <property type="match status" value="1"/>
</dbReference>
<evidence type="ECO:0000313" key="2">
    <source>
        <dbReference type="EMBL" id="USQ77327.1"/>
    </source>
</evidence>
<dbReference type="PANTHER" id="PTHR37318">
    <property type="entry name" value="BSL7504 PROTEIN"/>
    <property type="match status" value="1"/>
</dbReference>
<gene>
    <name evidence="2" type="ORF">NF557_05280</name>
</gene>
<dbReference type="SUPFAM" id="SSF46785">
    <property type="entry name" value="Winged helix' DNA-binding domain"/>
    <property type="match status" value="1"/>
</dbReference>
<dbReference type="InterPro" id="IPR027395">
    <property type="entry name" value="WH_DNA-bd_dom"/>
</dbReference>
<name>A0ABY4YL21_9MICO</name>